<dbReference type="Proteomes" id="UP000271937">
    <property type="component" value="Unassembled WGS sequence"/>
</dbReference>
<dbReference type="AlphaFoldDB" id="A0A3P3WDS8"/>
<dbReference type="CDD" id="cd02440">
    <property type="entry name" value="AdoMet_MTases"/>
    <property type="match status" value="1"/>
</dbReference>
<keyword evidence="2" id="KW-0808">Transferase</keyword>
<dbReference type="GO" id="GO:0008757">
    <property type="term" value="F:S-adenosylmethionine-dependent methyltransferase activity"/>
    <property type="evidence" value="ECO:0007669"/>
    <property type="project" value="InterPro"/>
</dbReference>
<dbReference type="Pfam" id="PF08241">
    <property type="entry name" value="Methyltransf_11"/>
    <property type="match status" value="1"/>
</dbReference>
<dbReference type="GO" id="GO:0032259">
    <property type="term" value="P:methylation"/>
    <property type="evidence" value="ECO:0007669"/>
    <property type="project" value="UniProtKB-KW"/>
</dbReference>
<keyword evidence="2" id="KW-0489">Methyltransferase</keyword>
<dbReference type="RefSeq" id="WP_125012850.1">
    <property type="nucleotide sequence ID" value="NZ_RQVR01000010.1"/>
</dbReference>
<name>A0A3P3WDS8_9FLAO</name>
<accession>A0A3P3WDS8</accession>
<dbReference type="EMBL" id="RQVR01000010">
    <property type="protein sequence ID" value="RRJ90703.1"/>
    <property type="molecule type" value="Genomic_DNA"/>
</dbReference>
<dbReference type="Gene3D" id="3.40.50.150">
    <property type="entry name" value="Vaccinia Virus protein VP39"/>
    <property type="match status" value="1"/>
</dbReference>
<evidence type="ECO:0000313" key="3">
    <source>
        <dbReference type="Proteomes" id="UP000271937"/>
    </source>
</evidence>
<feature type="domain" description="Methyltransferase type 11" evidence="1">
    <location>
        <begin position="75"/>
        <end position="188"/>
    </location>
</feature>
<proteinExistence type="predicted"/>
<dbReference type="OrthoDB" id="9808140at2"/>
<dbReference type="InterPro" id="IPR029063">
    <property type="entry name" value="SAM-dependent_MTases_sf"/>
</dbReference>
<evidence type="ECO:0000259" key="1">
    <source>
        <dbReference type="Pfam" id="PF08241"/>
    </source>
</evidence>
<keyword evidence="3" id="KW-1185">Reference proteome</keyword>
<organism evidence="2 3">
    <name type="scientific">Flavobacterium macacae</name>
    <dbReference type="NCBI Taxonomy" id="2488993"/>
    <lineage>
        <taxon>Bacteria</taxon>
        <taxon>Pseudomonadati</taxon>
        <taxon>Bacteroidota</taxon>
        <taxon>Flavobacteriia</taxon>
        <taxon>Flavobacteriales</taxon>
        <taxon>Flavobacteriaceae</taxon>
        <taxon>Flavobacterium</taxon>
    </lineage>
</organism>
<dbReference type="InterPro" id="IPR013216">
    <property type="entry name" value="Methyltransf_11"/>
</dbReference>
<comment type="caution">
    <text evidence="2">The sequence shown here is derived from an EMBL/GenBank/DDBJ whole genome shotgun (WGS) entry which is preliminary data.</text>
</comment>
<evidence type="ECO:0000313" key="2">
    <source>
        <dbReference type="EMBL" id="RRJ90703.1"/>
    </source>
</evidence>
<reference evidence="2 3" key="1">
    <citation type="submission" date="2018-11" db="EMBL/GenBank/DDBJ databases">
        <title>Flavobacterium sp. nov., YIM 102600 draft genome.</title>
        <authorList>
            <person name="Li G."/>
            <person name="Jiang Y."/>
        </authorList>
    </citation>
    <scope>NUCLEOTIDE SEQUENCE [LARGE SCALE GENOMIC DNA]</scope>
    <source>
        <strain evidence="2 3">YIM 102600</strain>
    </source>
</reference>
<protein>
    <submittedName>
        <fullName evidence="2">Class I SAM-dependent methyltransferase</fullName>
    </submittedName>
</protein>
<gene>
    <name evidence="2" type="ORF">EG849_09505</name>
</gene>
<sequence>MNPLLRKAFYALPVNLRYTIRRIVYLPQDLLNKRHPLMPPKGMIFTGSGNYIEIGKQFFSYFKNYGELHPDNSILDIGSGIGRMAVPFTEFLSEKGKYEGFDIVKTGVDWCNENISKQFPNFNFKLIPLKNDLYNLDTEDVASDLKFPYENDTFDFAFLTSVFTHMMPEDLENYVKEIRRVLQKDKKCLATFFILDQESENSMLKNGQKNFPHKFGRYSLMDKSVKEANVGFQKEYILDLFAKNGFEVTEFIRGNWSGAKPGILNEHQDILIIKKI</sequence>
<dbReference type="SUPFAM" id="SSF53335">
    <property type="entry name" value="S-adenosyl-L-methionine-dependent methyltransferases"/>
    <property type="match status" value="1"/>
</dbReference>